<feature type="domain" description="GSCFA" evidence="1">
    <location>
        <begin position="21"/>
        <end position="258"/>
    </location>
</feature>
<evidence type="ECO:0000313" key="3">
    <source>
        <dbReference type="Proteomes" id="UP000262954"/>
    </source>
</evidence>
<organism evidence="2 3">
    <name type="scientific">Coprobacter fastidiosus</name>
    <dbReference type="NCBI Taxonomy" id="1099853"/>
    <lineage>
        <taxon>Bacteria</taxon>
        <taxon>Pseudomonadati</taxon>
        <taxon>Bacteroidota</taxon>
        <taxon>Bacteroidia</taxon>
        <taxon>Bacteroidales</taxon>
        <taxon>Barnesiellaceae</taxon>
        <taxon>Coprobacter</taxon>
    </lineage>
</organism>
<evidence type="ECO:0000313" key="2">
    <source>
        <dbReference type="EMBL" id="HBJ08347.1"/>
    </source>
</evidence>
<comment type="caution">
    <text evidence="2">The sequence shown here is derived from an EMBL/GenBank/DDBJ whole genome shotgun (WGS) entry which is preliminary data.</text>
</comment>
<dbReference type="Pfam" id="PF08885">
    <property type="entry name" value="GSCFA"/>
    <property type="match status" value="1"/>
</dbReference>
<dbReference type="Proteomes" id="UP000262954">
    <property type="component" value="Unassembled WGS sequence"/>
</dbReference>
<dbReference type="EMBL" id="DNWC01000064">
    <property type="protein sequence ID" value="HBJ08347.1"/>
    <property type="molecule type" value="Genomic_DNA"/>
</dbReference>
<protein>
    <submittedName>
        <fullName evidence="2">GSCFA domain protein</fullName>
    </submittedName>
</protein>
<reference evidence="2 3" key="1">
    <citation type="journal article" date="2018" name="Nat. Biotechnol.">
        <title>A standardized bacterial taxonomy based on genome phylogeny substantially revises the tree of life.</title>
        <authorList>
            <person name="Parks D.H."/>
            <person name="Chuvochina M."/>
            <person name="Waite D.W."/>
            <person name="Rinke C."/>
            <person name="Skarshewski A."/>
            <person name="Chaumeil P.A."/>
            <person name="Hugenholtz P."/>
        </authorList>
    </citation>
    <scope>NUCLEOTIDE SEQUENCE [LARGE SCALE GENOMIC DNA]</scope>
    <source>
        <strain evidence="2">UBA11482</strain>
    </source>
</reference>
<name>A0A354M1F8_9BACT</name>
<sequence>MEFRTIVPCEKLQHQISHRDKILLLGSCFAENIGHLLVAHKFNVKINPTGILYNPVSIADALQMMSDRYQYTVNDIFRDGNLWHSFRHHSRFSHTDPELCINGINRELNAGAEQLHRVSWLLVTFGTAYVYSLRETGKVVANCHKLPASLFDRRRVGVDEMLRGWIPLIERLSDSNPELRIMFTVSPIRHLRDGAHENQLSKSVLLLFVDELCRMYPDRCIYFPSYEIVMDELRDYRFYDAGMTHPNEQAIRYIWERFSEACFSEETQTLNREWERLEKALNHRPLTPDKDAFRDFTMQNLFKLKKIREKYSYFDLSKEIDSLELFLKTL</sequence>
<accession>A0A354M1F8</accession>
<gene>
    <name evidence="2" type="ORF">DDY73_05025</name>
</gene>
<dbReference type="InterPro" id="IPR014982">
    <property type="entry name" value="GSCFA"/>
</dbReference>
<proteinExistence type="predicted"/>
<dbReference type="AlphaFoldDB" id="A0A354M1F8"/>
<evidence type="ECO:0000259" key="1">
    <source>
        <dbReference type="Pfam" id="PF08885"/>
    </source>
</evidence>